<comment type="caution">
    <text evidence="2">The sequence shown here is derived from an EMBL/GenBank/DDBJ whole genome shotgun (WGS) entry which is preliminary data.</text>
</comment>
<dbReference type="InterPro" id="IPR035929">
    <property type="entry name" value="CoaB-like_sf"/>
</dbReference>
<evidence type="ECO:0000259" key="1">
    <source>
        <dbReference type="Pfam" id="PF04127"/>
    </source>
</evidence>
<accession>A0A645C6K9</accession>
<gene>
    <name evidence="2" type="ORF">SDC9_116532</name>
</gene>
<evidence type="ECO:0000313" key="2">
    <source>
        <dbReference type="EMBL" id="MPM69584.1"/>
    </source>
</evidence>
<dbReference type="SUPFAM" id="SSF102645">
    <property type="entry name" value="CoaB-like"/>
    <property type="match status" value="1"/>
</dbReference>
<dbReference type="EMBL" id="VSSQ01022962">
    <property type="protein sequence ID" value="MPM69584.1"/>
    <property type="molecule type" value="Genomic_DNA"/>
</dbReference>
<reference evidence="2" key="1">
    <citation type="submission" date="2019-08" db="EMBL/GenBank/DDBJ databases">
        <authorList>
            <person name="Kucharzyk K."/>
            <person name="Murdoch R.W."/>
            <person name="Higgins S."/>
            <person name="Loffler F."/>
        </authorList>
    </citation>
    <scope>NUCLEOTIDE SEQUENCE</scope>
</reference>
<dbReference type="GO" id="GO:0003824">
    <property type="term" value="F:catalytic activity"/>
    <property type="evidence" value="ECO:0007669"/>
    <property type="project" value="UniProtKB-ARBA"/>
</dbReference>
<dbReference type="GO" id="GO:0015937">
    <property type="term" value="P:coenzyme A biosynthetic process"/>
    <property type="evidence" value="ECO:0007669"/>
    <property type="project" value="UniProtKB-ARBA"/>
</dbReference>
<feature type="domain" description="DNA/pantothenate metabolism flavoprotein C-terminal" evidence="1">
    <location>
        <begin position="152"/>
        <end position="255"/>
    </location>
</feature>
<organism evidence="2">
    <name type="scientific">bioreactor metagenome</name>
    <dbReference type="NCBI Taxonomy" id="1076179"/>
    <lineage>
        <taxon>unclassified sequences</taxon>
        <taxon>metagenomes</taxon>
        <taxon>ecological metagenomes</taxon>
    </lineage>
</organism>
<dbReference type="Gene3D" id="3.40.50.10300">
    <property type="entry name" value="CoaB-like"/>
    <property type="match status" value="1"/>
</dbReference>
<sequence length="261" mass="29045">MLNIAITAGGTSEHIDGVRRLTNISTGLLGWYCLETILDYFCAEKRSDFHVTYLFTETAFRKALDKEQLPFVDFVPVTDAESVYHAVDALTKSVPVDFFIHSMAISDFTLAYVASTEELAKEINSLPPYSGDAGATVREVLENPENRYSLTEKIPSDHNIILGLRRTQKVIPLIKRNNPNTFLVGFKLLKDVPEEELIRVANQLAGENGCDMVFANELAQLGESNHLGMLIRSGKVVDRPIGKKQIAEAIVREMMKQGGNK</sequence>
<protein>
    <recommendedName>
        <fullName evidence="1">DNA/pantothenate metabolism flavoprotein C-terminal domain-containing protein</fullName>
    </recommendedName>
</protein>
<dbReference type="Pfam" id="PF04127">
    <property type="entry name" value="DFP"/>
    <property type="match status" value="2"/>
</dbReference>
<proteinExistence type="predicted"/>
<dbReference type="InterPro" id="IPR007085">
    <property type="entry name" value="DNA/pantothenate-metab_flavo_C"/>
</dbReference>
<feature type="domain" description="DNA/pantothenate metabolism flavoprotein C-terminal" evidence="1">
    <location>
        <begin position="3"/>
        <end position="115"/>
    </location>
</feature>
<name>A0A645C6K9_9ZZZZ</name>
<dbReference type="AlphaFoldDB" id="A0A645C6K9"/>